<accession>A0A2S5RH44</accession>
<protein>
    <submittedName>
        <fullName evidence="4">Thioredoxin reductase</fullName>
    </submittedName>
</protein>
<organism evidence="4 5">
    <name type="scientific">Mesoplasma corruscae</name>
    <dbReference type="NCBI Taxonomy" id="216874"/>
    <lineage>
        <taxon>Bacteria</taxon>
        <taxon>Bacillati</taxon>
        <taxon>Mycoplasmatota</taxon>
        <taxon>Mollicutes</taxon>
        <taxon>Entomoplasmatales</taxon>
        <taxon>Entomoplasmataceae</taxon>
        <taxon>Mesoplasma</taxon>
    </lineage>
</organism>
<dbReference type="RefSeq" id="WP_104205936.1">
    <property type="nucleotide sequence ID" value="NZ_PHNF01000001.1"/>
</dbReference>
<dbReference type="InterPro" id="IPR050097">
    <property type="entry name" value="Ferredoxin-NADP_redctase_2"/>
</dbReference>
<dbReference type="OrthoDB" id="9806179at2"/>
<keyword evidence="1" id="KW-0285">Flavoprotein</keyword>
<dbReference type="SUPFAM" id="SSF51905">
    <property type="entry name" value="FAD/NAD(P)-binding domain"/>
    <property type="match status" value="1"/>
</dbReference>
<dbReference type="GO" id="GO:0016491">
    <property type="term" value="F:oxidoreductase activity"/>
    <property type="evidence" value="ECO:0007669"/>
    <property type="project" value="UniProtKB-KW"/>
</dbReference>
<dbReference type="Proteomes" id="UP000239785">
    <property type="component" value="Unassembled WGS sequence"/>
</dbReference>
<dbReference type="InterPro" id="IPR023753">
    <property type="entry name" value="FAD/NAD-binding_dom"/>
</dbReference>
<evidence type="ECO:0000256" key="2">
    <source>
        <dbReference type="ARBA" id="ARBA00023002"/>
    </source>
</evidence>
<dbReference type="AlphaFoldDB" id="A0A2S5RH44"/>
<evidence type="ECO:0000259" key="3">
    <source>
        <dbReference type="Pfam" id="PF07992"/>
    </source>
</evidence>
<dbReference type="PANTHER" id="PTHR48105">
    <property type="entry name" value="THIOREDOXIN REDUCTASE 1-RELATED-RELATED"/>
    <property type="match status" value="1"/>
</dbReference>
<evidence type="ECO:0000313" key="5">
    <source>
        <dbReference type="Proteomes" id="UP000239785"/>
    </source>
</evidence>
<dbReference type="EMBL" id="PHNF01000001">
    <property type="protein sequence ID" value="PPE06611.1"/>
    <property type="molecule type" value="Genomic_DNA"/>
</dbReference>
<reference evidence="4 5" key="1">
    <citation type="submission" date="2017-11" db="EMBL/GenBank/DDBJ databases">
        <title>Genome sequence of Mesoplasma corruscae ELCA-2 (ATCC 49579).</title>
        <authorList>
            <person name="Lo W.-S."/>
            <person name="Kuo C.-H."/>
        </authorList>
    </citation>
    <scope>NUCLEOTIDE SEQUENCE [LARGE SCALE GENOMIC DNA]</scope>
    <source>
        <strain evidence="4 5">ELCA-2</strain>
    </source>
</reference>
<keyword evidence="2" id="KW-0560">Oxidoreductase</keyword>
<dbReference type="PRINTS" id="PR00368">
    <property type="entry name" value="FADPNR"/>
</dbReference>
<comment type="caution">
    <text evidence="4">The sequence shown here is derived from an EMBL/GenBank/DDBJ whole genome shotgun (WGS) entry which is preliminary data.</text>
</comment>
<proteinExistence type="predicted"/>
<evidence type="ECO:0000256" key="1">
    <source>
        <dbReference type="ARBA" id="ARBA00022630"/>
    </source>
</evidence>
<dbReference type="Pfam" id="PF07992">
    <property type="entry name" value="Pyr_redox_2"/>
    <property type="match status" value="1"/>
</dbReference>
<dbReference type="PRINTS" id="PR00469">
    <property type="entry name" value="PNDRDTASEII"/>
</dbReference>
<evidence type="ECO:0000313" key="4">
    <source>
        <dbReference type="EMBL" id="PPE06611.1"/>
    </source>
</evidence>
<keyword evidence="5" id="KW-1185">Reference proteome</keyword>
<dbReference type="Gene3D" id="3.50.50.60">
    <property type="entry name" value="FAD/NAD(P)-binding domain"/>
    <property type="match status" value="2"/>
</dbReference>
<dbReference type="InterPro" id="IPR036188">
    <property type="entry name" value="FAD/NAD-bd_sf"/>
</dbReference>
<name>A0A2S5RH44_9MOLU</name>
<gene>
    <name evidence="4" type="primary">trxB</name>
    <name evidence="4" type="ORF">MCORR_v1c02420</name>
</gene>
<sequence>MKNHTNIKMTDILIIGAGPAGLTAAIYGSRAGLHTTIIEKEAPGGKMVKTDLIENYPGFLSINGADLSSQMFSQAMDLGAIFEFDEVIKVEKNENTFIVNTINQNVYCAKAIVIATGTLENKLGIDGEDKLYGKGVSYCAVCDGNFHKGKPVAIVGGGYSAVEEGIYLSRLVKKLYVLVRKDFFRVDQKTLEKLTNLKNVEVRFNTIATNVIGENKVEGLEILNTKTNELEKIEITGLFPYIGASPITQFVDNLQLHKNGEYFKADKKMHSNIKGVFIAGDVRDVALRQIAIAAGDGALAGQMAVNYIQEM</sequence>
<feature type="domain" description="FAD/NAD(P)-binding" evidence="3">
    <location>
        <begin position="11"/>
        <end position="295"/>
    </location>
</feature>